<dbReference type="SUPFAM" id="SSF47473">
    <property type="entry name" value="EF-hand"/>
    <property type="match status" value="1"/>
</dbReference>
<feature type="domain" description="EF-hand" evidence="2">
    <location>
        <begin position="174"/>
        <end position="209"/>
    </location>
</feature>
<dbReference type="EMBL" id="HBEG01031221">
    <property type="protein sequence ID" value="CAD8368863.1"/>
    <property type="molecule type" value="Transcribed_RNA"/>
</dbReference>
<evidence type="ECO:0000313" key="3">
    <source>
        <dbReference type="EMBL" id="CAD8368863.1"/>
    </source>
</evidence>
<evidence type="ECO:0000256" key="1">
    <source>
        <dbReference type="ARBA" id="ARBA00022837"/>
    </source>
</evidence>
<dbReference type="SMART" id="SM00054">
    <property type="entry name" value="EFh"/>
    <property type="match status" value="3"/>
</dbReference>
<dbReference type="InterPro" id="IPR011992">
    <property type="entry name" value="EF-hand-dom_pair"/>
</dbReference>
<sequence>MGALIACLTRACSPTPLLATASVAREPSCLAAGVGLAAPPTGVGGPTLLRAASQGKNTRCATNEADGGRGEVTAVSAEGGAPQQCPIGMSPLRPRHAPNLPQEECLEATVVLAGENPYWPCPMPVAPPRSDGVPNPPQEEEGQMAAQVQPAGELEAPCEMPPRGQEVTPQLPQEEEDQARLIFECFDSDGSGQVSVTEFAALVVKDKRVAAFVGLTGRGGRRPSADAIFWEMCGAGERELSWPAFRRHLALRGARAARKEGLQEEEQELPPTALQLLPEEEKARLIFGTIDTDHSGSITCAELAVACVMRPKVAEFVTAVSRNGKDAARRRLSADKLFHKMDTNGDGAITLDEFLSFVSRPRDQR</sequence>
<gene>
    <name evidence="3" type="ORF">PBAH0796_LOCUS19093</name>
</gene>
<evidence type="ECO:0000259" key="2">
    <source>
        <dbReference type="PROSITE" id="PS50222"/>
    </source>
</evidence>
<reference evidence="3" key="1">
    <citation type="submission" date="2021-01" db="EMBL/GenBank/DDBJ databases">
        <authorList>
            <person name="Corre E."/>
            <person name="Pelletier E."/>
            <person name="Niang G."/>
            <person name="Scheremetjew M."/>
            <person name="Finn R."/>
            <person name="Kale V."/>
            <person name="Holt S."/>
            <person name="Cochrane G."/>
            <person name="Meng A."/>
            <person name="Brown T."/>
            <person name="Cohen L."/>
        </authorList>
    </citation>
    <scope>NUCLEOTIDE SEQUENCE</scope>
    <source>
        <strain evidence="3">Pbaha01</strain>
    </source>
</reference>
<dbReference type="InterPro" id="IPR018247">
    <property type="entry name" value="EF_Hand_1_Ca_BS"/>
</dbReference>
<dbReference type="PROSITE" id="PS50222">
    <property type="entry name" value="EF_HAND_2"/>
    <property type="match status" value="3"/>
</dbReference>
<dbReference type="InterPro" id="IPR002048">
    <property type="entry name" value="EF_hand_dom"/>
</dbReference>
<name>A0A7S0ANQ0_9DINO</name>
<protein>
    <recommendedName>
        <fullName evidence="2">EF-hand domain-containing protein</fullName>
    </recommendedName>
</protein>
<dbReference type="GO" id="GO:0005509">
    <property type="term" value="F:calcium ion binding"/>
    <property type="evidence" value="ECO:0007669"/>
    <property type="project" value="InterPro"/>
</dbReference>
<accession>A0A7S0ANQ0</accession>
<dbReference type="CDD" id="cd00051">
    <property type="entry name" value="EFh"/>
    <property type="match status" value="1"/>
</dbReference>
<organism evidence="3">
    <name type="scientific">Pyrodinium bahamense</name>
    <dbReference type="NCBI Taxonomy" id="73915"/>
    <lineage>
        <taxon>Eukaryota</taxon>
        <taxon>Sar</taxon>
        <taxon>Alveolata</taxon>
        <taxon>Dinophyceae</taxon>
        <taxon>Gonyaulacales</taxon>
        <taxon>Pyrocystaceae</taxon>
        <taxon>Pyrodinium</taxon>
    </lineage>
</organism>
<dbReference type="Pfam" id="PF13833">
    <property type="entry name" value="EF-hand_8"/>
    <property type="match status" value="1"/>
</dbReference>
<feature type="domain" description="EF-hand" evidence="2">
    <location>
        <begin position="278"/>
        <end position="313"/>
    </location>
</feature>
<dbReference type="AlphaFoldDB" id="A0A7S0ANQ0"/>
<feature type="domain" description="EF-hand" evidence="2">
    <location>
        <begin position="329"/>
        <end position="364"/>
    </location>
</feature>
<keyword evidence="1" id="KW-0106">Calcium</keyword>
<dbReference type="PROSITE" id="PS00018">
    <property type="entry name" value="EF_HAND_1"/>
    <property type="match status" value="3"/>
</dbReference>
<dbReference type="Gene3D" id="1.10.238.10">
    <property type="entry name" value="EF-hand"/>
    <property type="match status" value="2"/>
</dbReference>
<proteinExistence type="predicted"/>
<dbReference type="Pfam" id="PF13499">
    <property type="entry name" value="EF-hand_7"/>
    <property type="match status" value="1"/>
</dbReference>